<dbReference type="OrthoDB" id="28948at2157"/>
<evidence type="ECO:0000256" key="2">
    <source>
        <dbReference type="ARBA" id="ARBA00009012"/>
    </source>
</evidence>
<evidence type="ECO:0000313" key="8">
    <source>
        <dbReference type="Proteomes" id="UP000199076"/>
    </source>
</evidence>
<dbReference type="PANTHER" id="PTHR13353:SF5">
    <property type="entry name" value="TRANSMEMBRANE PROTEIN 19"/>
    <property type="match status" value="1"/>
</dbReference>
<sequence>MTTTVRRAGAFALVGTGGLLVPAVSRVAPQVVAAVAGTVPFTDRMTSQAVATVAGTLPFIAVAVLALYVIDEGFVFELFARPGDREDGRLYGLAGFSLAIAGLSLLGLQFALPMTVFSTAVFILAYGNLAEHLVRAWRSDPAVATAGFVAGGSVLGFGAGLATVALTPESVLPATLAFFAVSGALLASLLRAVLFARDDPLVMVSVALLLWLFADLGVAVSPVRVAVALAVTGGFGYVSYWLDAASIAGMVTGVLLGLLTIVLGDYGWFAMLITFFGVGALSTKFRYDEKQERGIAQENEGVRGSGNVLANSLMALVAVVGFAASPTYVPVSPAVFLYAFAGAVAAAMSDTLSSEIGGLFDQPRLITTFERVAPGTDGAVTWQGELAGIAGAGLIAAIAVAFESVQPLGALVIVGAGVLGMTADSLLGATVEGRYFGNQVVNFLATAVAAVGGGGVALALGAL</sequence>
<dbReference type="InterPro" id="IPR002794">
    <property type="entry name" value="DUF92_TMEM19"/>
</dbReference>
<evidence type="ECO:0000256" key="3">
    <source>
        <dbReference type="ARBA" id="ARBA00022692"/>
    </source>
</evidence>
<dbReference type="EMBL" id="FNBK01000007">
    <property type="protein sequence ID" value="SDF58967.1"/>
    <property type="molecule type" value="Genomic_DNA"/>
</dbReference>
<feature type="transmembrane region" description="Helical" evidence="6">
    <location>
        <begin position="171"/>
        <end position="194"/>
    </location>
</feature>
<feature type="transmembrane region" description="Helical" evidence="6">
    <location>
        <begin position="201"/>
        <end position="219"/>
    </location>
</feature>
<protein>
    <submittedName>
        <fullName evidence="7">TIGR00297 family protein</fullName>
    </submittedName>
</protein>
<evidence type="ECO:0000256" key="1">
    <source>
        <dbReference type="ARBA" id="ARBA00004141"/>
    </source>
</evidence>
<dbReference type="GO" id="GO:0016020">
    <property type="term" value="C:membrane"/>
    <property type="evidence" value="ECO:0007669"/>
    <property type="project" value="UniProtKB-SubCell"/>
</dbReference>
<dbReference type="AlphaFoldDB" id="A0A1G7MB10"/>
<feature type="transmembrane region" description="Helical" evidence="6">
    <location>
        <begin position="308"/>
        <end position="329"/>
    </location>
</feature>
<dbReference type="RefSeq" id="WP_092691903.1">
    <property type="nucleotide sequence ID" value="NZ_FNBK01000007.1"/>
</dbReference>
<feature type="transmembrane region" description="Helical" evidence="6">
    <location>
        <begin position="49"/>
        <end position="70"/>
    </location>
</feature>
<feature type="transmembrane region" description="Helical" evidence="6">
    <location>
        <begin position="225"/>
        <end position="242"/>
    </location>
</feature>
<evidence type="ECO:0000256" key="4">
    <source>
        <dbReference type="ARBA" id="ARBA00022989"/>
    </source>
</evidence>
<accession>A0A1G7MB10</accession>
<feature type="transmembrane region" description="Helical" evidence="6">
    <location>
        <begin position="380"/>
        <end position="402"/>
    </location>
</feature>
<reference evidence="8" key="1">
    <citation type="submission" date="2016-10" db="EMBL/GenBank/DDBJ databases">
        <authorList>
            <person name="Varghese N."/>
            <person name="Submissions S."/>
        </authorList>
    </citation>
    <scope>NUCLEOTIDE SEQUENCE [LARGE SCALE GENOMIC DNA]</scope>
    <source>
        <strain evidence="8">IBRC-M 10760</strain>
    </source>
</reference>
<feature type="transmembrane region" description="Helical" evidence="6">
    <location>
        <begin position="269"/>
        <end position="287"/>
    </location>
</feature>
<dbReference type="PANTHER" id="PTHR13353">
    <property type="entry name" value="TRANSMEMBRANE PROTEIN 19"/>
    <property type="match status" value="1"/>
</dbReference>
<proteinExistence type="inferred from homology"/>
<feature type="transmembrane region" description="Helical" evidence="6">
    <location>
        <begin position="440"/>
        <end position="462"/>
    </location>
</feature>
<dbReference type="Proteomes" id="UP000199076">
    <property type="component" value="Unassembled WGS sequence"/>
</dbReference>
<gene>
    <name evidence="7" type="ORF">SAMN05216218_107201</name>
</gene>
<comment type="subcellular location">
    <subcellularLocation>
        <location evidence="1">Membrane</location>
        <topology evidence="1">Multi-pass membrane protein</topology>
    </subcellularLocation>
</comment>
<feature type="transmembrane region" description="Helical" evidence="6">
    <location>
        <begin position="114"/>
        <end position="130"/>
    </location>
</feature>
<keyword evidence="5 6" id="KW-0472">Membrane</keyword>
<evidence type="ECO:0000256" key="5">
    <source>
        <dbReference type="ARBA" id="ARBA00023136"/>
    </source>
</evidence>
<dbReference type="STRING" id="660518.SAMN05216218_107201"/>
<comment type="similarity">
    <text evidence="2">Belongs to the TMEM19 family.</text>
</comment>
<feature type="transmembrane region" description="Helical" evidence="6">
    <location>
        <begin position="408"/>
        <end position="428"/>
    </location>
</feature>
<feature type="transmembrane region" description="Helical" evidence="6">
    <location>
        <begin position="247"/>
        <end position="263"/>
    </location>
</feature>
<organism evidence="7 8">
    <name type="scientific">Halorientalis regularis</name>
    <dbReference type="NCBI Taxonomy" id="660518"/>
    <lineage>
        <taxon>Archaea</taxon>
        <taxon>Methanobacteriati</taxon>
        <taxon>Methanobacteriota</taxon>
        <taxon>Stenosarchaea group</taxon>
        <taxon>Halobacteria</taxon>
        <taxon>Halobacteriales</taxon>
        <taxon>Haloarculaceae</taxon>
        <taxon>Halorientalis</taxon>
    </lineage>
</organism>
<dbReference type="Pfam" id="PF01940">
    <property type="entry name" value="DUF92"/>
    <property type="match status" value="1"/>
</dbReference>
<evidence type="ECO:0000313" key="7">
    <source>
        <dbReference type="EMBL" id="SDF58967.1"/>
    </source>
</evidence>
<keyword evidence="3 6" id="KW-0812">Transmembrane</keyword>
<keyword evidence="4 6" id="KW-1133">Transmembrane helix</keyword>
<feature type="transmembrane region" description="Helical" evidence="6">
    <location>
        <begin position="142"/>
        <end position="165"/>
    </location>
</feature>
<feature type="transmembrane region" description="Helical" evidence="6">
    <location>
        <begin position="90"/>
        <end position="108"/>
    </location>
</feature>
<keyword evidence="8" id="KW-1185">Reference proteome</keyword>
<evidence type="ECO:0000256" key="6">
    <source>
        <dbReference type="SAM" id="Phobius"/>
    </source>
</evidence>
<name>A0A1G7MB10_9EURY</name>